<reference evidence="3 4" key="1">
    <citation type="submission" date="2024-03" db="EMBL/GenBank/DDBJ databases">
        <title>The Genome Sequence of Enterococcus sp. DIV2402.</title>
        <authorList>
            <consortium name="The Broad Institute Genomics Platform"/>
            <consortium name="The Broad Institute Microbial Omics Core"/>
            <consortium name="The Broad Institute Genomic Center for Infectious Diseases"/>
            <person name="Earl A."/>
            <person name="Manson A."/>
            <person name="Gilmore M."/>
            <person name="Schwartman J."/>
            <person name="Shea T."/>
            <person name="Abouelleil A."/>
            <person name="Cao P."/>
            <person name="Chapman S."/>
            <person name="Cusick C."/>
            <person name="Young S."/>
            <person name="Neafsey D."/>
            <person name="Nusbaum C."/>
            <person name="Birren B."/>
        </authorList>
    </citation>
    <scope>NUCLEOTIDE SEQUENCE [LARGE SCALE GENOMIC DNA]</scope>
    <source>
        <strain evidence="3 4">DIV2402</strain>
    </source>
</reference>
<dbReference type="PANTHER" id="PTHR30006:SF2">
    <property type="entry name" value="ABC TRANSPORTER SUBSTRATE-BINDING PROTEIN"/>
    <property type="match status" value="1"/>
</dbReference>
<keyword evidence="1 2" id="KW-0732">Signal</keyword>
<protein>
    <submittedName>
        <fullName evidence="3">Iron(III) transport system substrate-binding protein</fullName>
    </submittedName>
</protein>
<feature type="chain" id="PRO_5046763904" evidence="2">
    <location>
        <begin position="22"/>
        <end position="343"/>
    </location>
</feature>
<sequence length="343" mass="37787">MKKWYKLIVSSMVLLSLAACGKGNSENGTNGESDTLVIYSPNSEGLINATVPAFEEKYGVKVELIQAGTGELFKKLESEKNAPVADIIFGGSHTQYAQHGELFEEYVSPEDENAIEEYRNTTGYSTPYTLDGSVLIINPNLTEGMKIEGYSDLLNDELKGKIATADPANSSSAFSQLTNILLAQGGYDNDQAWQYVEDLFTLIDGKITSSSSNVYKSVADGEMAVGLSYEDPTVKLLNDGANVEIVYPKEGTVFLPASVAVIKNAENMDNAKKFVDFVISQEIQDVLGTTTTNRPVRQDAQTSDNMKPIDDIVRLTEDYDYVVEHKDEIVKRYNDIFIKTQSR</sequence>
<evidence type="ECO:0000256" key="2">
    <source>
        <dbReference type="SAM" id="SignalP"/>
    </source>
</evidence>
<feature type="signal peptide" evidence="2">
    <location>
        <begin position="1"/>
        <end position="21"/>
    </location>
</feature>
<dbReference type="CDD" id="cd13546">
    <property type="entry name" value="PBP2_BitB"/>
    <property type="match status" value="1"/>
</dbReference>
<gene>
    <name evidence="3" type="ORF">DOK78_000057</name>
</gene>
<dbReference type="Gene3D" id="3.40.190.10">
    <property type="entry name" value="Periplasmic binding protein-like II"/>
    <property type="match status" value="2"/>
</dbReference>
<dbReference type="PANTHER" id="PTHR30006">
    <property type="entry name" value="THIAMINE-BINDING PERIPLASMIC PROTEIN-RELATED"/>
    <property type="match status" value="1"/>
</dbReference>
<dbReference type="Proteomes" id="UP000664701">
    <property type="component" value="Chromosome"/>
</dbReference>
<dbReference type="RefSeq" id="WP_207871664.1">
    <property type="nucleotide sequence ID" value="NZ_CP147251.1"/>
</dbReference>
<dbReference type="PIRSF" id="PIRSF002825">
    <property type="entry name" value="CfbpA"/>
    <property type="match status" value="1"/>
</dbReference>
<organism evidence="3 4">
    <name type="scientific">Candidatus Enterococcus lowellii</name>
    <dbReference type="NCBI Taxonomy" id="2230877"/>
    <lineage>
        <taxon>Bacteria</taxon>
        <taxon>Bacillati</taxon>
        <taxon>Bacillota</taxon>
        <taxon>Bacilli</taxon>
        <taxon>Lactobacillales</taxon>
        <taxon>Enterococcaceae</taxon>
        <taxon>Enterococcus</taxon>
    </lineage>
</organism>
<proteinExistence type="predicted"/>
<evidence type="ECO:0000313" key="3">
    <source>
        <dbReference type="EMBL" id="WYJ75482.1"/>
    </source>
</evidence>
<dbReference type="EMBL" id="CP147251">
    <property type="protein sequence ID" value="WYJ75482.1"/>
    <property type="molecule type" value="Genomic_DNA"/>
</dbReference>
<evidence type="ECO:0000313" key="4">
    <source>
        <dbReference type="Proteomes" id="UP000664701"/>
    </source>
</evidence>
<accession>A0ABZ2SHV8</accession>
<dbReference type="Pfam" id="PF13416">
    <property type="entry name" value="SBP_bac_8"/>
    <property type="match status" value="1"/>
</dbReference>
<name>A0ABZ2SHV8_9ENTE</name>
<dbReference type="SUPFAM" id="SSF53850">
    <property type="entry name" value="Periplasmic binding protein-like II"/>
    <property type="match status" value="1"/>
</dbReference>
<dbReference type="PROSITE" id="PS51257">
    <property type="entry name" value="PROKAR_LIPOPROTEIN"/>
    <property type="match status" value="1"/>
</dbReference>
<dbReference type="InterPro" id="IPR006059">
    <property type="entry name" value="SBP"/>
</dbReference>
<dbReference type="InterPro" id="IPR026045">
    <property type="entry name" value="Ferric-bd"/>
</dbReference>
<evidence type="ECO:0000256" key="1">
    <source>
        <dbReference type="ARBA" id="ARBA00022729"/>
    </source>
</evidence>
<keyword evidence="4" id="KW-1185">Reference proteome</keyword>